<dbReference type="RefSeq" id="WP_042057106.1">
    <property type="nucleotide sequence ID" value="NZ_BAND01000027.1"/>
</dbReference>
<keyword evidence="3" id="KW-1185">Reference proteome</keyword>
<dbReference type="OrthoDB" id="9930906at2"/>
<dbReference type="Proteomes" id="UP000019760">
    <property type="component" value="Unassembled WGS sequence"/>
</dbReference>
<evidence type="ECO:0000313" key="3">
    <source>
        <dbReference type="Proteomes" id="UP000019760"/>
    </source>
</evidence>
<dbReference type="AlphaFoldDB" id="A0A023D307"/>
<accession>A0A023D307</accession>
<name>A0A023D307_ACIMT</name>
<evidence type="ECO:0000256" key="1">
    <source>
        <dbReference type="SAM" id="SignalP"/>
    </source>
</evidence>
<reference evidence="3" key="1">
    <citation type="journal article" date="2014" name="FEMS Microbiol. Lett.">
        <title>Draft Genomic DNA Sequence of the Facultatively Methylotrophic Bacterium Acidomonas methanolica type strain MB58.</title>
        <authorList>
            <person name="Higashiura N."/>
            <person name="Hadano H."/>
            <person name="Hirakawa H."/>
            <person name="Matsutani M."/>
            <person name="Takabe S."/>
            <person name="Matsushita K."/>
            <person name="Azuma Y."/>
        </authorList>
    </citation>
    <scope>NUCLEOTIDE SEQUENCE [LARGE SCALE GENOMIC DNA]</scope>
    <source>
        <strain evidence="3">MB58</strain>
    </source>
</reference>
<organism evidence="2 3">
    <name type="scientific">Acidomonas methanolica NBRC 104435</name>
    <dbReference type="NCBI Taxonomy" id="1231351"/>
    <lineage>
        <taxon>Bacteria</taxon>
        <taxon>Pseudomonadati</taxon>
        <taxon>Pseudomonadota</taxon>
        <taxon>Alphaproteobacteria</taxon>
        <taxon>Acetobacterales</taxon>
        <taxon>Acetobacteraceae</taxon>
        <taxon>Acidomonas</taxon>
    </lineage>
</organism>
<feature type="signal peptide" evidence="1">
    <location>
        <begin position="1"/>
        <end position="20"/>
    </location>
</feature>
<comment type="caution">
    <text evidence="2">The sequence shown here is derived from an EMBL/GenBank/DDBJ whole genome shotgun (WGS) entry which is preliminary data.</text>
</comment>
<keyword evidence="1" id="KW-0732">Signal</keyword>
<feature type="chain" id="PRO_5030001314" description="DUF5642 domain-containing protein" evidence="1">
    <location>
        <begin position="21"/>
        <end position="248"/>
    </location>
</feature>
<dbReference type="EMBL" id="BAND01000027">
    <property type="protein sequence ID" value="GAJ28464.1"/>
    <property type="molecule type" value="Genomic_DNA"/>
</dbReference>
<proteinExistence type="predicted"/>
<reference evidence="2 3" key="2">
    <citation type="journal article" date="2014" name="FEMS Microbiol. Lett.">
        <title>Draft genomic DNA sequence of the facultatively methylotrophic bacterium Acidomonas methanolica type strain MB58.</title>
        <authorList>
            <person name="Higashiura N."/>
            <person name="Hadano H."/>
            <person name="Hirakawa H."/>
            <person name="Matsutani M."/>
            <person name="Takabe S."/>
            <person name="Matsushita K."/>
            <person name="Azuma Y."/>
        </authorList>
    </citation>
    <scope>NUCLEOTIDE SEQUENCE [LARGE SCALE GENOMIC DNA]</scope>
    <source>
        <strain evidence="2 3">MB58</strain>
    </source>
</reference>
<protein>
    <recommendedName>
        <fullName evidence="4">DUF5642 domain-containing protein</fullName>
    </recommendedName>
</protein>
<gene>
    <name evidence="2" type="ORF">Amme_027_015</name>
</gene>
<evidence type="ECO:0008006" key="4">
    <source>
        <dbReference type="Google" id="ProtNLM"/>
    </source>
</evidence>
<sequence length="248" mass="26683">MRLCIPALLLCTVPMTAGSAAEPSREAMTLTRTLDLSAGLGLPPGWRVETFEPKSGTAPEIGDIPARICITRPAASPDCLRIVTGPEYPGNIAYPYQTITDLKVAEIPDGKGGSERALLARARYSGGGPGVLDLLLIWRKLPNGTLLNPESIEGGTAVQRAFFTSGPLNGLFAQAEPIQTTQKIHTDPERYRIEVRRMTPLGSYEILVFLTPESWASPVGDGPTPDLRKTLAPLIAERLRSVYPNGLP</sequence>
<evidence type="ECO:0000313" key="2">
    <source>
        <dbReference type="EMBL" id="GAJ28464.1"/>
    </source>
</evidence>